<name>A0ABQ3MCK3_9PSEU</name>
<evidence type="ECO:0000256" key="1">
    <source>
        <dbReference type="SAM" id="MobiDB-lite"/>
    </source>
</evidence>
<comment type="caution">
    <text evidence="2">The sequence shown here is derived from an EMBL/GenBank/DDBJ whole genome shotgun (WGS) entry which is preliminary data.</text>
</comment>
<feature type="region of interest" description="Disordered" evidence="1">
    <location>
        <begin position="1"/>
        <end position="26"/>
    </location>
</feature>
<gene>
    <name evidence="2" type="ORF">GCM10017774_31820</name>
</gene>
<dbReference type="EMBL" id="BNAR01000004">
    <property type="protein sequence ID" value="GHH39726.1"/>
    <property type="molecule type" value="Genomic_DNA"/>
</dbReference>
<proteinExistence type="predicted"/>
<evidence type="ECO:0000313" key="3">
    <source>
        <dbReference type="Proteomes" id="UP000605568"/>
    </source>
</evidence>
<accession>A0ABQ3MCK3</accession>
<keyword evidence="3" id="KW-1185">Reference proteome</keyword>
<protein>
    <submittedName>
        <fullName evidence="2">Uncharacterized protein</fullName>
    </submittedName>
</protein>
<organism evidence="2 3">
    <name type="scientific">Lentzea cavernae</name>
    <dbReference type="NCBI Taxonomy" id="2020703"/>
    <lineage>
        <taxon>Bacteria</taxon>
        <taxon>Bacillati</taxon>
        <taxon>Actinomycetota</taxon>
        <taxon>Actinomycetes</taxon>
        <taxon>Pseudonocardiales</taxon>
        <taxon>Pseudonocardiaceae</taxon>
        <taxon>Lentzea</taxon>
    </lineage>
</organism>
<dbReference type="Proteomes" id="UP000605568">
    <property type="component" value="Unassembled WGS sequence"/>
</dbReference>
<sequence>MPTPAPRGDPFRSPDDSSGAVSERSVTEHLERGAVITFFDPSPFADGVFRRAVAVGAEIADPRTNLRWIPVIRSDLRVDLVAWSLVVDIAPCGPIEDE</sequence>
<reference evidence="3" key="1">
    <citation type="journal article" date="2019" name="Int. J. Syst. Evol. Microbiol.">
        <title>The Global Catalogue of Microorganisms (GCM) 10K type strain sequencing project: providing services to taxonomists for standard genome sequencing and annotation.</title>
        <authorList>
            <consortium name="The Broad Institute Genomics Platform"/>
            <consortium name="The Broad Institute Genome Sequencing Center for Infectious Disease"/>
            <person name="Wu L."/>
            <person name="Ma J."/>
        </authorList>
    </citation>
    <scope>NUCLEOTIDE SEQUENCE [LARGE SCALE GENOMIC DNA]</scope>
    <source>
        <strain evidence="3">CGMCC 4.7367</strain>
    </source>
</reference>
<evidence type="ECO:0000313" key="2">
    <source>
        <dbReference type="EMBL" id="GHH39726.1"/>
    </source>
</evidence>